<evidence type="ECO:0000256" key="1">
    <source>
        <dbReference type="SAM" id="MobiDB-lite"/>
    </source>
</evidence>
<dbReference type="AlphaFoldDB" id="A0A840E6N6"/>
<dbReference type="InterPro" id="IPR023214">
    <property type="entry name" value="HAD_sf"/>
</dbReference>
<name>A0A840E6N6_9BACT</name>
<comment type="caution">
    <text evidence="2">The sequence shown here is derived from an EMBL/GenBank/DDBJ whole genome shotgun (WGS) entry which is preliminary data.</text>
</comment>
<organism evidence="2 3">
    <name type="scientific">Neolewinella aquimaris</name>
    <dbReference type="NCBI Taxonomy" id="1835722"/>
    <lineage>
        <taxon>Bacteria</taxon>
        <taxon>Pseudomonadati</taxon>
        <taxon>Bacteroidota</taxon>
        <taxon>Saprospiria</taxon>
        <taxon>Saprospirales</taxon>
        <taxon>Lewinellaceae</taxon>
        <taxon>Neolewinella</taxon>
    </lineage>
</organism>
<protein>
    <submittedName>
        <fullName evidence="2">Phosphoglycolate phosphatase-like HAD superfamily hydrolase</fullName>
    </submittedName>
</protein>
<proteinExistence type="predicted"/>
<keyword evidence="2" id="KW-0378">Hydrolase</keyword>
<dbReference type="GO" id="GO:0016787">
    <property type="term" value="F:hydrolase activity"/>
    <property type="evidence" value="ECO:0007669"/>
    <property type="project" value="UniProtKB-KW"/>
</dbReference>
<sequence>MIDSHLQLAVFRLNDMCVGVQEGMDRFLNTAFLEKMPGAEAVFSWLAKRAVRICLLSDYGRSDTEIILRRLGWTVDEGGTVQQVITRQQDRENPVLLAQQIAGITHPRLSFSALDTPRLLQLANQARVHFNLAVCNGRSSYNELAVAPHHAMLDSLLQLPNFVLQHLPQPELRAGTQERRNIPRLHLPRPLSRG</sequence>
<dbReference type="InterPro" id="IPR036412">
    <property type="entry name" value="HAD-like_sf"/>
</dbReference>
<dbReference type="EMBL" id="JACIFF010000004">
    <property type="protein sequence ID" value="MBB4079392.1"/>
    <property type="molecule type" value="Genomic_DNA"/>
</dbReference>
<dbReference type="SUPFAM" id="SSF56784">
    <property type="entry name" value="HAD-like"/>
    <property type="match status" value="1"/>
</dbReference>
<evidence type="ECO:0000313" key="2">
    <source>
        <dbReference type="EMBL" id="MBB4079392.1"/>
    </source>
</evidence>
<dbReference type="Gene3D" id="3.40.50.1000">
    <property type="entry name" value="HAD superfamily/HAD-like"/>
    <property type="match status" value="1"/>
</dbReference>
<evidence type="ECO:0000313" key="3">
    <source>
        <dbReference type="Proteomes" id="UP000576209"/>
    </source>
</evidence>
<reference evidence="2 3" key="1">
    <citation type="submission" date="2020-08" db="EMBL/GenBank/DDBJ databases">
        <title>Genomic Encyclopedia of Type Strains, Phase IV (KMG-IV): sequencing the most valuable type-strain genomes for metagenomic binning, comparative biology and taxonomic classification.</title>
        <authorList>
            <person name="Goeker M."/>
        </authorList>
    </citation>
    <scope>NUCLEOTIDE SEQUENCE [LARGE SCALE GENOMIC DNA]</scope>
    <source>
        <strain evidence="2 3">DSM 105137</strain>
    </source>
</reference>
<dbReference type="RefSeq" id="WP_183495639.1">
    <property type="nucleotide sequence ID" value="NZ_JACIFF010000004.1"/>
</dbReference>
<dbReference type="Proteomes" id="UP000576209">
    <property type="component" value="Unassembled WGS sequence"/>
</dbReference>
<feature type="region of interest" description="Disordered" evidence="1">
    <location>
        <begin position="174"/>
        <end position="194"/>
    </location>
</feature>
<gene>
    <name evidence="2" type="ORF">GGR28_002012</name>
</gene>
<keyword evidence="3" id="KW-1185">Reference proteome</keyword>
<accession>A0A840E6N6</accession>